<accession>A0A6N2WS31</accession>
<name>A0A6N2WS31_9FIRM</name>
<organism evidence="1">
    <name type="scientific">Enterocloster bolteae</name>
    <dbReference type="NCBI Taxonomy" id="208479"/>
    <lineage>
        <taxon>Bacteria</taxon>
        <taxon>Bacillati</taxon>
        <taxon>Bacillota</taxon>
        <taxon>Clostridia</taxon>
        <taxon>Lachnospirales</taxon>
        <taxon>Lachnospiraceae</taxon>
        <taxon>Enterocloster</taxon>
    </lineage>
</organism>
<sequence length="56" mass="6235">MKKAGGVKNLLSFCYYITAKAFAGVYLNDDELSCNTVAFIPLSLLHICYTIIKVIF</sequence>
<dbReference type="AlphaFoldDB" id="A0A6N2WS31"/>
<protein>
    <submittedName>
        <fullName evidence="1">Uncharacterized protein</fullName>
    </submittedName>
</protein>
<evidence type="ECO:0000313" key="1">
    <source>
        <dbReference type="EMBL" id="VYT44252.1"/>
    </source>
</evidence>
<gene>
    <name evidence="1" type="ORF">CBLFYP116_03851</name>
</gene>
<dbReference type="EMBL" id="CACRTF010000017">
    <property type="protein sequence ID" value="VYT44252.1"/>
    <property type="molecule type" value="Genomic_DNA"/>
</dbReference>
<reference evidence="1" key="1">
    <citation type="submission" date="2019-11" db="EMBL/GenBank/DDBJ databases">
        <authorList>
            <person name="Feng L."/>
        </authorList>
    </citation>
    <scope>NUCLEOTIDE SEQUENCE</scope>
    <source>
        <strain evidence="1">CbolteaeLFYP116</strain>
    </source>
</reference>
<proteinExistence type="predicted"/>